<evidence type="ECO:0000256" key="1">
    <source>
        <dbReference type="ARBA" id="ARBA00004429"/>
    </source>
</evidence>
<dbReference type="InterPro" id="IPR024989">
    <property type="entry name" value="MFS_assoc_dom"/>
</dbReference>
<accession>A0A3P3XI63</accession>
<dbReference type="EMBL" id="FWDM01000018">
    <property type="protein sequence ID" value="SLM12412.1"/>
    <property type="molecule type" value="Genomic_DNA"/>
</dbReference>
<protein>
    <submittedName>
        <fullName evidence="10">Major facilitator superfamily MFS_1</fullName>
    </submittedName>
</protein>
<feature type="transmembrane region" description="Helical" evidence="8">
    <location>
        <begin position="215"/>
        <end position="240"/>
    </location>
</feature>
<evidence type="ECO:0000256" key="4">
    <source>
        <dbReference type="ARBA" id="ARBA00022519"/>
    </source>
</evidence>
<keyword evidence="6 8" id="KW-1133">Transmembrane helix</keyword>
<feature type="transmembrane region" description="Helical" evidence="8">
    <location>
        <begin position="45"/>
        <end position="66"/>
    </location>
</feature>
<gene>
    <name evidence="10" type="ORF">SPIROBIBN47_250028</name>
</gene>
<sequence length="395" mass="42748">MNDTIENNKNLSFRFGLNYFLLLAIYGISSPYLQLMVRRLGYSPAAVGIFLGFFELVGITGPIFLAQKADRFGRLKPFLFASGIMAIAGLALLAPFRIPLVTLISLTFLSLGLKTPIPLLDTSLLRAIEKSAELGKKQPNYGLLRGIGSIGFVVVAIIVQSIPGFDASSAGTIAFAQGILILLFLAGLFALPEVGHTQPRNEKIAFSFKWLDSTFMLGLAVIALGRLAMASVGSFFSMYLTEELHWHAVGAMWALSATVEIPFIMLSWKFIQRKSPMLAVAIASGAIVVRLLIYAIFPTPAGAITGQLLHSLCYGLFQPAAIAFVNLKTPPAERATGMAIYMGLGIGLPSFLGSALGGTIVEALGYRWLFASYTLFAIASLVLFWRHREELTGVR</sequence>
<comment type="subcellular location">
    <subcellularLocation>
        <location evidence="1">Cell inner membrane</location>
        <topology evidence="1">Multi-pass membrane protein</topology>
    </subcellularLocation>
</comment>
<feature type="transmembrane region" description="Helical" evidence="8">
    <location>
        <begin position="12"/>
        <end position="33"/>
    </location>
</feature>
<evidence type="ECO:0000256" key="2">
    <source>
        <dbReference type="ARBA" id="ARBA00022448"/>
    </source>
</evidence>
<evidence type="ECO:0000313" key="10">
    <source>
        <dbReference type="EMBL" id="SLM12412.1"/>
    </source>
</evidence>
<dbReference type="GO" id="GO:0030395">
    <property type="term" value="F:lactose binding"/>
    <property type="evidence" value="ECO:0007669"/>
    <property type="project" value="TreeGrafter"/>
</dbReference>
<feature type="transmembrane region" description="Helical" evidence="8">
    <location>
        <begin position="366"/>
        <end position="385"/>
    </location>
</feature>
<feature type="transmembrane region" description="Helical" evidence="8">
    <location>
        <begin position="339"/>
        <end position="360"/>
    </location>
</feature>
<dbReference type="PROSITE" id="PS50850">
    <property type="entry name" value="MFS"/>
    <property type="match status" value="1"/>
</dbReference>
<reference evidence="10" key="1">
    <citation type="submission" date="2017-02" db="EMBL/GenBank/DDBJ databases">
        <authorList>
            <person name="Regsiter A."/>
            <person name="William W."/>
        </authorList>
    </citation>
    <scope>NUCLEOTIDE SEQUENCE</scope>
    <source>
        <strain evidence="10">Bib</strain>
    </source>
</reference>
<evidence type="ECO:0000256" key="6">
    <source>
        <dbReference type="ARBA" id="ARBA00022989"/>
    </source>
</evidence>
<dbReference type="PANTHER" id="PTHR23522:SF10">
    <property type="entry name" value="3-PHENYLPROPIONIC ACID TRANSPORTER-RELATED"/>
    <property type="match status" value="1"/>
</dbReference>
<evidence type="ECO:0000256" key="7">
    <source>
        <dbReference type="ARBA" id="ARBA00023136"/>
    </source>
</evidence>
<keyword evidence="7 8" id="KW-0472">Membrane</keyword>
<dbReference type="Pfam" id="PF12832">
    <property type="entry name" value="MFS_1_like"/>
    <property type="match status" value="1"/>
</dbReference>
<dbReference type="SUPFAM" id="SSF103473">
    <property type="entry name" value="MFS general substrate transporter"/>
    <property type="match status" value="1"/>
</dbReference>
<feature type="transmembrane region" description="Helical" evidence="8">
    <location>
        <begin position="246"/>
        <end position="266"/>
    </location>
</feature>
<feature type="transmembrane region" description="Helical" evidence="8">
    <location>
        <begin position="309"/>
        <end position="327"/>
    </location>
</feature>
<dbReference type="GO" id="GO:0015528">
    <property type="term" value="F:lactose:proton symporter activity"/>
    <property type="evidence" value="ECO:0007669"/>
    <property type="project" value="TreeGrafter"/>
</dbReference>
<dbReference type="InterPro" id="IPR036259">
    <property type="entry name" value="MFS_trans_sf"/>
</dbReference>
<feature type="transmembrane region" description="Helical" evidence="8">
    <location>
        <begin position="78"/>
        <end position="94"/>
    </location>
</feature>
<evidence type="ECO:0000259" key="9">
    <source>
        <dbReference type="PROSITE" id="PS50850"/>
    </source>
</evidence>
<feature type="domain" description="Major facilitator superfamily (MFS) profile" evidence="9">
    <location>
        <begin position="179"/>
        <end position="395"/>
    </location>
</feature>
<evidence type="ECO:0000256" key="3">
    <source>
        <dbReference type="ARBA" id="ARBA00022475"/>
    </source>
</evidence>
<keyword evidence="4" id="KW-0997">Cell inner membrane</keyword>
<organism evidence="10">
    <name type="scientific">uncultured spirochete</name>
    <dbReference type="NCBI Taxonomy" id="156406"/>
    <lineage>
        <taxon>Bacteria</taxon>
        <taxon>Pseudomonadati</taxon>
        <taxon>Spirochaetota</taxon>
        <taxon>Spirochaetia</taxon>
        <taxon>Spirochaetales</taxon>
        <taxon>environmental samples</taxon>
    </lineage>
</organism>
<keyword evidence="2" id="KW-0813">Transport</keyword>
<name>A0A3P3XI63_9SPIR</name>
<evidence type="ECO:0000256" key="8">
    <source>
        <dbReference type="SAM" id="Phobius"/>
    </source>
</evidence>
<keyword evidence="5 8" id="KW-0812">Transmembrane</keyword>
<dbReference type="GO" id="GO:0005886">
    <property type="term" value="C:plasma membrane"/>
    <property type="evidence" value="ECO:0007669"/>
    <property type="project" value="UniProtKB-SubCell"/>
</dbReference>
<dbReference type="PANTHER" id="PTHR23522">
    <property type="entry name" value="BLL5896 PROTEIN"/>
    <property type="match status" value="1"/>
</dbReference>
<proteinExistence type="predicted"/>
<feature type="transmembrane region" description="Helical" evidence="8">
    <location>
        <begin position="100"/>
        <end position="120"/>
    </location>
</feature>
<dbReference type="AlphaFoldDB" id="A0A3P3XI63"/>
<dbReference type="Gene3D" id="1.20.1250.20">
    <property type="entry name" value="MFS general substrate transporter like domains"/>
    <property type="match status" value="2"/>
</dbReference>
<feature type="transmembrane region" description="Helical" evidence="8">
    <location>
        <begin position="174"/>
        <end position="194"/>
    </location>
</feature>
<evidence type="ECO:0000256" key="5">
    <source>
        <dbReference type="ARBA" id="ARBA00022692"/>
    </source>
</evidence>
<feature type="transmembrane region" description="Helical" evidence="8">
    <location>
        <begin position="141"/>
        <end position="162"/>
    </location>
</feature>
<feature type="transmembrane region" description="Helical" evidence="8">
    <location>
        <begin position="278"/>
        <end position="297"/>
    </location>
</feature>
<dbReference type="InterPro" id="IPR020846">
    <property type="entry name" value="MFS_dom"/>
</dbReference>
<keyword evidence="3" id="KW-1003">Cell membrane</keyword>